<evidence type="ECO:0000256" key="4">
    <source>
        <dbReference type="SAM" id="MobiDB-lite"/>
    </source>
</evidence>
<dbReference type="GO" id="GO:0034727">
    <property type="term" value="P:piecemeal microautophagy of the nucleus"/>
    <property type="evidence" value="ECO:0007669"/>
    <property type="project" value="TreeGrafter"/>
</dbReference>
<dbReference type="PANTHER" id="PTHR13430:SF4">
    <property type="entry name" value="AUTOPHAGY-RELATED PROTEIN 13"/>
    <property type="match status" value="1"/>
</dbReference>
<feature type="region of interest" description="Disordered" evidence="4">
    <location>
        <begin position="322"/>
        <end position="374"/>
    </location>
</feature>
<evidence type="ECO:0000313" key="5">
    <source>
        <dbReference type="Proteomes" id="UP000887569"/>
    </source>
</evidence>
<name>A0A915C2X6_PARUN</name>
<dbReference type="Gene3D" id="3.30.900.10">
    <property type="entry name" value="HORMA domain"/>
    <property type="match status" value="1"/>
</dbReference>
<evidence type="ECO:0000256" key="2">
    <source>
        <dbReference type="ARBA" id="ARBA00007341"/>
    </source>
</evidence>
<accession>A0A915C2X6</accession>
<feature type="compositionally biased region" description="Pro residues" evidence="4">
    <location>
        <begin position="13"/>
        <end position="28"/>
    </location>
</feature>
<protein>
    <submittedName>
        <fullName evidence="6">Autophagy-related protein 13</fullName>
    </submittedName>
</protein>
<feature type="compositionally biased region" description="Low complexity" evidence="4">
    <location>
        <begin position="354"/>
        <end position="370"/>
    </location>
</feature>
<dbReference type="PANTHER" id="PTHR13430">
    <property type="match status" value="1"/>
</dbReference>
<dbReference type="GO" id="GO:0000423">
    <property type="term" value="P:mitophagy"/>
    <property type="evidence" value="ECO:0007669"/>
    <property type="project" value="TreeGrafter"/>
</dbReference>
<dbReference type="GO" id="GO:0034497">
    <property type="term" value="P:protein localization to phagophore assembly site"/>
    <property type="evidence" value="ECO:0007669"/>
    <property type="project" value="TreeGrafter"/>
</dbReference>
<reference evidence="6" key="1">
    <citation type="submission" date="2022-11" db="UniProtKB">
        <authorList>
            <consortium name="WormBaseParasite"/>
        </authorList>
    </citation>
    <scope>IDENTIFICATION</scope>
</reference>
<dbReference type="AlphaFoldDB" id="A0A915C2X6"/>
<evidence type="ECO:0000313" key="6">
    <source>
        <dbReference type="WBParaSite" id="PgR083X_g019_t02"/>
    </source>
</evidence>
<feature type="region of interest" description="Disordered" evidence="4">
    <location>
        <begin position="1"/>
        <end position="35"/>
    </location>
</feature>
<dbReference type="InterPro" id="IPR036570">
    <property type="entry name" value="HORMA_dom_sf"/>
</dbReference>
<sequence>GEGGGWSYIASEPPLPPPSPPRPPPPSVRLPLGSSDSFERSCNRGEMCEVGSNPQAYRQFVKFAKFFATRLVQAVVQSRLGQSMVQPCSAEPDASDWFNVRIDEFGEIAAYMRSNVSRYPPVSNCLTLDFLLNTADGDVLPLEFWCIRFDSSDVDTSVGVRTQLYHQLSTLLKSVIAAARVTPTYRYYARKQSPETFIIIYRVCEGEPKLDLGDEQRKFRIGTIASPFGALYVDLAYRTRMEIDEPLRLAEDVSLVRANAISHRTPTWPGRPTGAPFGVVPVTGGFVEAISPVSGVISDFSTSPASQSELPFTATSPQRTHFHLGHSLSSSDDSFTPQQHSENQCDEPIFGMESSSSPRPGSSASLHSSPAQVPRARNRSFPFAALLATTSSSVVCGGHHSHLTGNSNNTMPLTQGRRSVENAPVVVNAAVKSMHQSATVPSDVNLMSADSVAPNKEFIKPHSSSQLQISYEDEDTASSDESFVKVAFANSTSLDGDLGEFVRECRLAPSQLSCFQGDNPAMIPSLLAVFESKQEMFDNFVSTMQARADNEEI</sequence>
<evidence type="ECO:0000256" key="1">
    <source>
        <dbReference type="ARBA" id="ARBA00004329"/>
    </source>
</evidence>
<dbReference type="Proteomes" id="UP000887569">
    <property type="component" value="Unplaced"/>
</dbReference>
<dbReference type="GO" id="GO:1990316">
    <property type="term" value="C:Atg1/ULK1 kinase complex"/>
    <property type="evidence" value="ECO:0007669"/>
    <property type="project" value="TreeGrafter"/>
</dbReference>
<comment type="similarity">
    <text evidence="2">Belongs to the ATG13 family. Metazoan subfamily.</text>
</comment>
<keyword evidence="3" id="KW-0072">Autophagy</keyword>
<keyword evidence="5" id="KW-1185">Reference proteome</keyword>
<dbReference type="InterPro" id="IPR040182">
    <property type="entry name" value="ATG13"/>
</dbReference>
<evidence type="ECO:0000256" key="3">
    <source>
        <dbReference type="ARBA" id="ARBA00023006"/>
    </source>
</evidence>
<dbReference type="WBParaSite" id="PgR083X_g019_t02">
    <property type="protein sequence ID" value="PgR083X_g019_t02"/>
    <property type="gene ID" value="PgR083X_g019"/>
</dbReference>
<dbReference type="GO" id="GO:0000407">
    <property type="term" value="C:phagophore assembly site"/>
    <property type="evidence" value="ECO:0007669"/>
    <property type="project" value="UniProtKB-SubCell"/>
</dbReference>
<organism evidence="5 6">
    <name type="scientific">Parascaris univalens</name>
    <name type="common">Nematode worm</name>
    <dbReference type="NCBI Taxonomy" id="6257"/>
    <lineage>
        <taxon>Eukaryota</taxon>
        <taxon>Metazoa</taxon>
        <taxon>Ecdysozoa</taxon>
        <taxon>Nematoda</taxon>
        <taxon>Chromadorea</taxon>
        <taxon>Rhabditida</taxon>
        <taxon>Spirurina</taxon>
        <taxon>Ascaridomorpha</taxon>
        <taxon>Ascaridoidea</taxon>
        <taxon>Ascarididae</taxon>
        <taxon>Parascaris</taxon>
    </lineage>
</organism>
<comment type="subcellular location">
    <subcellularLocation>
        <location evidence="1">Preautophagosomal structure</location>
    </subcellularLocation>
</comment>
<feature type="compositionally biased region" description="Low complexity" evidence="4">
    <location>
        <begin position="325"/>
        <end position="335"/>
    </location>
</feature>
<dbReference type="GO" id="GO:0005829">
    <property type="term" value="C:cytosol"/>
    <property type="evidence" value="ECO:0007669"/>
    <property type="project" value="TreeGrafter"/>
</dbReference>
<proteinExistence type="inferred from homology"/>